<organism evidence="3 4">
    <name type="scientific">Dichotomopilus funicola</name>
    <dbReference type="NCBI Taxonomy" id="1934379"/>
    <lineage>
        <taxon>Eukaryota</taxon>
        <taxon>Fungi</taxon>
        <taxon>Dikarya</taxon>
        <taxon>Ascomycota</taxon>
        <taxon>Pezizomycotina</taxon>
        <taxon>Sordariomycetes</taxon>
        <taxon>Sordariomycetidae</taxon>
        <taxon>Sordariales</taxon>
        <taxon>Chaetomiaceae</taxon>
        <taxon>Dichotomopilus</taxon>
    </lineage>
</organism>
<reference evidence="3" key="2">
    <citation type="submission" date="2023-05" db="EMBL/GenBank/DDBJ databases">
        <authorList>
            <consortium name="Lawrence Berkeley National Laboratory"/>
            <person name="Steindorff A."/>
            <person name="Hensen N."/>
            <person name="Bonometti L."/>
            <person name="Westerberg I."/>
            <person name="Brannstrom I.O."/>
            <person name="Guillou S."/>
            <person name="Cros-Aarteil S."/>
            <person name="Calhoun S."/>
            <person name="Haridas S."/>
            <person name="Kuo A."/>
            <person name="Mondo S."/>
            <person name="Pangilinan J."/>
            <person name="Riley R."/>
            <person name="Labutti K."/>
            <person name="Andreopoulos B."/>
            <person name="Lipzen A."/>
            <person name="Chen C."/>
            <person name="Yanf M."/>
            <person name="Daum C."/>
            <person name="Ng V."/>
            <person name="Clum A."/>
            <person name="Ohm R."/>
            <person name="Martin F."/>
            <person name="Silar P."/>
            <person name="Natvig D."/>
            <person name="Lalanne C."/>
            <person name="Gautier V."/>
            <person name="Ament-Velasquez S.L."/>
            <person name="Kruys A."/>
            <person name="Hutchinson M.I."/>
            <person name="Powell A.J."/>
            <person name="Barry K."/>
            <person name="Miller A.N."/>
            <person name="Grigoriev I.V."/>
            <person name="Debuchy R."/>
            <person name="Gladieux P."/>
            <person name="Thoren M.H."/>
            <person name="Johannesson H."/>
        </authorList>
    </citation>
    <scope>NUCLEOTIDE SEQUENCE</scope>
    <source>
        <strain evidence="3">CBS 141.50</strain>
    </source>
</reference>
<evidence type="ECO:0000313" key="3">
    <source>
        <dbReference type="EMBL" id="KAK4146671.1"/>
    </source>
</evidence>
<keyword evidence="4" id="KW-1185">Reference proteome</keyword>
<evidence type="ECO:0000256" key="2">
    <source>
        <dbReference type="SAM" id="SignalP"/>
    </source>
</evidence>
<name>A0AAN6VAQ7_9PEZI</name>
<feature type="compositionally biased region" description="Gly residues" evidence="1">
    <location>
        <begin position="102"/>
        <end position="122"/>
    </location>
</feature>
<keyword evidence="2" id="KW-0732">Signal</keyword>
<comment type="caution">
    <text evidence="3">The sequence shown here is derived from an EMBL/GenBank/DDBJ whole genome shotgun (WGS) entry which is preliminary data.</text>
</comment>
<feature type="chain" id="PRO_5042820177" evidence="2">
    <location>
        <begin position="25"/>
        <end position="146"/>
    </location>
</feature>
<sequence>MKTSIILPSLPLAAAAFLARGAIATGTHHQHSHPQAANIAARGAEDTSINPRDQVQPPAPAHNPRAASPDSNSNSDSDSDDENSHVKERAGTQAKKAKLVRGGFGSSSGGSNTGNGGHGGGVAVVPWVYPIGYTGSSRGGGRGSGS</sequence>
<feature type="signal peptide" evidence="2">
    <location>
        <begin position="1"/>
        <end position="24"/>
    </location>
</feature>
<dbReference type="RefSeq" id="XP_062640042.1">
    <property type="nucleotide sequence ID" value="XM_062779621.1"/>
</dbReference>
<feature type="region of interest" description="Disordered" evidence="1">
    <location>
        <begin position="27"/>
        <end position="124"/>
    </location>
</feature>
<evidence type="ECO:0000313" key="4">
    <source>
        <dbReference type="Proteomes" id="UP001302676"/>
    </source>
</evidence>
<dbReference type="AlphaFoldDB" id="A0AAN6VAQ7"/>
<dbReference type="EMBL" id="MU853560">
    <property type="protein sequence ID" value="KAK4146671.1"/>
    <property type="molecule type" value="Genomic_DNA"/>
</dbReference>
<dbReference type="GeneID" id="87816234"/>
<reference evidence="3" key="1">
    <citation type="journal article" date="2023" name="Mol. Phylogenet. Evol.">
        <title>Genome-scale phylogeny and comparative genomics of the fungal order Sordariales.</title>
        <authorList>
            <person name="Hensen N."/>
            <person name="Bonometti L."/>
            <person name="Westerberg I."/>
            <person name="Brannstrom I.O."/>
            <person name="Guillou S."/>
            <person name="Cros-Aarteil S."/>
            <person name="Calhoun S."/>
            <person name="Haridas S."/>
            <person name="Kuo A."/>
            <person name="Mondo S."/>
            <person name="Pangilinan J."/>
            <person name="Riley R."/>
            <person name="LaButti K."/>
            <person name="Andreopoulos B."/>
            <person name="Lipzen A."/>
            <person name="Chen C."/>
            <person name="Yan M."/>
            <person name="Daum C."/>
            <person name="Ng V."/>
            <person name="Clum A."/>
            <person name="Steindorff A."/>
            <person name="Ohm R.A."/>
            <person name="Martin F."/>
            <person name="Silar P."/>
            <person name="Natvig D.O."/>
            <person name="Lalanne C."/>
            <person name="Gautier V."/>
            <person name="Ament-Velasquez S.L."/>
            <person name="Kruys A."/>
            <person name="Hutchinson M.I."/>
            <person name="Powell A.J."/>
            <person name="Barry K."/>
            <person name="Miller A.N."/>
            <person name="Grigoriev I.V."/>
            <person name="Debuchy R."/>
            <person name="Gladieux P."/>
            <person name="Hiltunen Thoren M."/>
            <person name="Johannesson H."/>
        </authorList>
    </citation>
    <scope>NUCLEOTIDE SEQUENCE</scope>
    <source>
        <strain evidence="3">CBS 141.50</strain>
    </source>
</reference>
<accession>A0AAN6VAQ7</accession>
<gene>
    <name evidence="3" type="ORF">C8A04DRAFT_25597</name>
</gene>
<evidence type="ECO:0000256" key="1">
    <source>
        <dbReference type="SAM" id="MobiDB-lite"/>
    </source>
</evidence>
<proteinExistence type="predicted"/>
<dbReference type="Proteomes" id="UP001302676">
    <property type="component" value="Unassembled WGS sequence"/>
</dbReference>
<protein>
    <submittedName>
        <fullName evidence="3">Uncharacterized protein</fullName>
    </submittedName>
</protein>